<dbReference type="GO" id="GO:0043137">
    <property type="term" value="P:DNA replication, removal of RNA primer"/>
    <property type="evidence" value="ECO:0007669"/>
    <property type="project" value="TreeGrafter"/>
</dbReference>
<dbReference type="AlphaFoldDB" id="A0A0A2V1H3"/>
<evidence type="ECO:0000256" key="8">
    <source>
        <dbReference type="ARBA" id="ARBA00022490"/>
    </source>
</evidence>
<dbReference type="Pfam" id="PF01351">
    <property type="entry name" value="RNase_HII"/>
    <property type="match status" value="1"/>
</dbReference>
<evidence type="ECO:0000259" key="17">
    <source>
        <dbReference type="PROSITE" id="PS51975"/>
    </source>
</evidence>
<dbReference type="InterPro" id="IPR036397">
    <property type="entry name" value="RNaseH_sf"/>
</dbReference>
<accession>A0A0A2V1H3</accession>
<dbReference type="GO" id="GO:0032299">
    <property type="term" value="C:ribonuclease H2 complex"/>
    <property type="evidence" value="ECO:0007669"/>
    <property type="project" value="TreeGrafter"/>
</dbReference>
<dbReference type="PANTHER" id="PTHR10954:SF18">
    <property type="entry name" value="RIBONUCLEASE HII"/>
    <property type="match status" value="1"/>
</dbReference>
<dbReference type="HAMAP" id="MF_00052_B">
    <property type="entry name" value="RNase_HII_B"/>
    <property type="match status" value="1"/>
</dbReference>
<proteinExistence type="inferred from homology"/>
<dbReference type="PANTHER" id="PTHR10954">
    <property type="entry name" value="RIBONUCLEASE H2 SUBUNIT A"/>
    <property type="match status" value="1"/>
</dbReference>
<evidence type="ECO:0000256" key="6">
    <source>
        <dbReference type="ARBA" id="ARBA00012180"/>
    </source>
</evidence>
<evidence type="ECO:0000256" key="2">
    <source>
        <dbReference type="ARBA" id="ARBA00001946"/>
    </source>
</evidence>
<dbReference type="EC" id="3.1.26.4" evidence="6 14"/>
<dbReference type="GO" id="GO:0006298">
    <property type="term" value="P:mismatch repair"/>
    <property type="evidence" value="ECO:0007669"/>
    <property type="project" value="TreeGrafter"/>
</dbReference>
<evidence type="ECO:0000256" key="11">
    <source>
        <dbReference type="ARBA" id="ARBA00022759"/>
    </source>
</evidence>
<keyword evidence="12 14" id="KW-0378">Hydrolase</keyword>
<comment type="similarity">
    <text evidence="5 14 16">Belongs to the RNase HII family.</text>
</comment>
<dbReference type="NCBIfam" id="NF000595">
    <property type="entry name" value="PRK00015.1-3"/>
    <property type="match status" value="1"/>
</dbReference>
<dbReference type="GO" id="GO:0003723">
    <property type="term" value="F:RNA binding"/>
    <property type="evidence" value="ECO:0007669"/>
    <property type="project" value="UniProtKB-UniRule"/>
</dbReference>
<dbReference type="GO" id="GO:0004523">
    <property type="term" value="F:RNA-DNA hybrid ribonuclease activity"/>
    <property type="evidence" value="ECO:0007669"/>
    <property type="project" value="UniProtKB-UniRule"/>
</dbReference>
<evidence type="ECO:0000256" key="7">
    <source>
        <dbReference type="ARBA" id="ARBA00019179"/>
    </source>
</evidence>
<comment type="cofactor">
    <cofactor evidence="2">
        <name>Mg(2+)</name>
        <dbReference type="ChEBI" id="CHEBI:18420"/>
    </cofactor>
</comment>
<dbReference type="CDD" id="cd07182">
    <property type="entry name" value="RNase_HII_bacteria_HII_like"/>
    <property type="match status" value="1"/>
</dbReference>
<comment type="function">
    <text evidence="3 14 16">Endonuclease that specifically degrades the RNA of RNA-DNA hybrids.</text>
</comment>
<dbReference type="GO" id="GO:0030145">
    <property type="term" value="F:manganese ion binding"/>
    <property type="evidence" value="ECO:0007669"/>
    <property type="project" value="UniProtKB-UniRule"/>
</dbReference>
<keyword evidence="8 14" id="KW-0963">Cytoplasm</keyword>
<dbReference type="NCBIfam" id="NF000594">
    <property type="entry name" value="PRK00015.1-1"/>
    <property type="match status" value="1"/>
</dbReference>
<evidence type="ECO:0000256" key="3">
    <source>
        <dbReference type="ARBA" id="ARBA00004065"/>
    </source>
</evidence>
<gene>
    <name evidence="14" type="primary">rnhB</name>
    <name evidence="18" type="ORF">N780_10850</name>
</gene>
<dbReference type="SUPFAM" id="SSF53098">
    <property type="entry name" value="Ribonuclease H-like"/>
    <property type="match status" value="1"/>
</dbReference>
<evidence type="ECO:0000256" key="15">
    <source>
        <dbReference type="PROSITE-ProRule" id="PRU01319"/>
    </source>
</evidence>
<feature type="binding site" evidence="14 15">
    <location>
        <position position="77"/>
    </location>
    <ligand>
        <name>a divalent metal cation</name>
        <dbReference type="ChEBI" id="CHEBI:60240"/>
    </ligand>
</feature>
<evidence type="ECO:0000256" key="13">
    <source>
        <dbReference type="ARBA" id="ARBA00023211"/>
    </source>
</evidence>
<comment type="subcellular location">
    <subcellularLocation>
        <location evidence="4 14">Cytoplasm</location>
    </subcellularLocation>
</comment>
<dbReference type="InterPro" id="IPR012337">
    <property type="entry name" value="RNaseH-like_sf"/>
</dbReference>
<dbReference type="InterPro" id="IPR022898">
    <property type="entry name" value="RNase_HII"/>
</dbReference>
<feature type="domain" description="RNase H type-2" evidence="17">
    <location>
        <begin position="71"/>
        <end position="259"/>
    </location>
</feature>
<keyword evidence="10 14" id="KW-0479">Metal-binding</keyword>
<evidence type="ECO:0000313" key="19">
    <source>
        <dbReference type="Proteomes" id="UP000030153"/>
    </source>
</evidence>
<feature type="binding site" evidence="14 15">
    <location>
        <position position="169"/>
    </location>
    <ligand>
        <name>a divalent metal cation</name>
        <dbReference type="ChEBI" id="CHEBI:60240"/>
    </ligand>
</feature>
<keyword evidence="13 14" id="KW-0464">Manganese</keyword>
<evidence type="ECO:0000256" key="1">
    <source>
        <dbReference type="ARBA" id="ARBA00000077"/>
    </source>
</evidence>
<dbReference type="Proteomes" id="UP000030153">
    <property type="component" value="Unassembled WGS sequence"/>
</dbReference>
<evidence type="ECO:0000256" key="14">
    <source>
        <dbReference type="HAMAP-Rule" id="MF_00052"/>
    </source>
</evidence>
<dbReference type="STRING" id="1385513.N780_10850"/>
<name>A0A0A2V1H3_9BACI</name>
<reference evidence="18 19" key="1">
    <citation type="submission" date="2013-08" db="EMBL/GenBank/DDBJ databases">
        <title>Genome of Pontibacillus chungwhensis.</title>
        <authorList>
            <person name="Wang Q."/>
            <person name="Wang G."/>
        </authorList>
    </citation>
    <scope>NUCLEOTIDE SEQUENCE [LARGE SCALE GENOMIC DNA]</scope>
    <source>
        <strain evidence="18 19">BH030062</strain>
    </source>
</reference>
<dbReference type="InterPro" id="IPR001352">
    <property type="entry name" value="RNase_HII/HIII"/>
</dbReference>
<evidence type="ECO:0000256" key="10">
    <source>
        <dbReference type="ARBA" id="ARBA00022723"/>
    </source>
</evidence>
<dbReference type="EMBL" id="AVBG01000001">
    <property type="protein sequence ID" value="KGP92843.1"/>
    <property type="molecule type" value="Genomic_DNA"/>
</dbReference>
<dbReference type="eggNOG" id="COG0164">
    <property type="taxonomic scope" value="Bacteria"/>
</dbReference>
<sequence length="259" mass="28886">MSKETIAEIKEKLFETGCTPKELQGLESDERKGVQKLVKQYHKQLARKQALKDQFEAMKTYENAYKEKGKKLIAGIDEAGRGPIAGPVVAAAVILPDTFYLEGLYDSKALSESQKDTFFDYIKAHSISYGIGIVTSETIDDINIYEATKLAMHRAIAQLSKEPDQLLIDALPLTHTNAPVDAFPKGDQRSISIAAASVLAKVTRDRYMNDLHQSYPEYEFNQNAGYGTKSHLQALKEHGATPYHRRSFAPVKEASLTFQ</sequence>
<feature type="binding site" evidence="14 15">
    <location>
        <position position="78"/>
    </location>
    <ligand>
        <name>a divalent metal cation</name>
        <dbReference type="ChEBI" id="CHEBI:60240"/>
    </ligand>
</feature>
<dbReference type="RefSeq" id="WP_036778655.1">
    <property type="nucleotide sequence ID" value="NZ_AVBG01000001.1"/>
</dbReference>
<keyword evidence="19" id="KW-1185">Reference proteome</keyword>
<dbReference type="GO" id="GO:0005737">
    <property type="term" value="C:cytoplasm"/>
    <property type="evidence" value="ECO:0007669"/>
    <property type="project" value="UniProtKB-SubCell"/>
</dbReference>
<keyword evidence="9 14" id="KW-0540">Nuclease</keyword>
<evidence type="ECO:0000256" key="12">
    <source>
        <dbReference type="ARBA" id="ARBA00022801"/>
    </source>
</evidence>
<evidence type="ECO:0000256" key="5">
    <source>
        <dbReference type="ARBA" id="ARBA00007383"/>
    </source>
</evidence>
<keyword evidence="11 14" id="KW-0255">Endonuclease</keyword>
<protein>
    <recommendedName>
        <fullName evidence="7 14">Ribonuclease HII</fullName>
        <shortName evidence="14">RNase HII</shortName>
        <ecNumber evidence="6 14">3.1.26.4</ecNumber>
    </recommendedName>
</protein>
<dbReference type="FunFam" id="3.30.420.10:FF:000006">
    <property type="entry name" value="Ribonuclease HII"/>
    <property type="match status" value="1"/>
</dbReference>
<evidence type="ECO:0000256" key="4">
    <source>
        <dbReference type="ARBA" id="ARBA00004496"/>
    </source>
</evidence>
<dbReference type="Gene3D" id="3.30.420.10">
    <property type="entry name" value="Ribonuclease H-like superfamily/Ribonuclease H"/>
    <property type="match status" value="1"/>
</dbReference>
<dbReference type="InterPro" id="IPR024567">
    <property type="entry name" value="RNase_HII/HIII_dom"/>
</dbReference>
<comment type="caution">
    <text evidence="18">The sequence shown here is derived from an EMBL/GenBank/DDBJ whole genome shotgun (WGS) entry which is preliminary data.</text>
</comment>
<dbReference type="OrthoDB" id="9803420at2"/>
<organism evidence="18 19">
    <name type="scientific">Pontibacillus chungwhensis BH030062</name>
    <dbReference type="NCBI Taxonomy" id="1385513"/>
    <lineage>
        <taxon>Bacteria</taxon>
        <taxon>Bacillati</taxon>
        <taxon>Bacillota</taxon>
        <taxon>Bacilli</taxon>
        <taxon>Bacillales</taxon>
        <taxon>Bacillaceae</taxon>
        <taxon>Pontibacillus</taxon>
    </lineage>
</organism>
<comment type="catalytic activity">
    <reaction evidence="1 14 15 16">
        <text>Endonucleolytic cleavage to 5'-phosphomonoester.</text>
        <dbReference type="EC" id="3.1.26.4"/>
    </reaction>
</comment>
<evidence type="ECO:0000256" key="9">
    <source>
        <dbReference type="ARBA" id="ARBA00022722"/>
    </source>
</evidence>
<evidence type="ECO:0000313" key="18">
    <source>
        <dbReference type="EMBL" id="KGP92843.1"/>
    </source>
</evidence>
<dbReference type="PROSITE" id="PS51975">
    <property type="entry name" value="RNASE_H_2"/>
    <property type="match status" value="1"/>
</dbReference>
<evidence type="ECO:0000256" key="16">
    <source>
        <dbReference type="RuleBase" id="RU003515"/>
    </source>
</evidence>
<comment type="cofactor">
    <cofactor evidence="14 15">
        <name>Mn(2+)</name>
        <dbReference type="ChEBI" id="CHEBI:29035"/>
    </cofactor>
    <cofactor evidence="14 15">
        <name>Mg(2+)</name>
        <dbReference type="ChEBI" id="CHEBI:18420"/>
    </cofactor>
    <text evidence="14 15">Manganese or magnesium. Binds 1 divalent metal ion per monomer in the absence of substrate. May bind a second metal ion after substrate binding.</text>
</comment>